<accession>A0A4C1WN87</accession>
<reference evidence="1 2" key="1">
    <citation type="journal article" date="2019" name="Commun. Biol.">
        <title>The bagworm genome reveals a unique fibroin gene that provides high tensile strength.</title>
        <authorList>
            <person name="Kono N."/>
            <person name="Nakamura H."/>
            <person name="Ohtoshi R."/>
            <person name="Tomita M."/>
            <person name="Numata K."/>
            <person name="Arakawa K."/>
        </authorList>
    </citation>
    <scope>NUCLEOTIDE SEQUENCE [LARGE SCALE GENOMIC DNA]</scope>
</reference>
<gene>
    <name evidence="1" type="ORF">EVAR_32039_1</name>
</gene>
<evidence type="ECO:0000313" key="2">
    <source>
        <dbReference type="Proteomes" id="UP000299102"/>
    </source>
</evidence>
<protein>
    <submittedName>
        <fullName evidence="1">Uncharacterized protein</fullName>
    </submittedName>
</protein>
<name>A0A4C1WN87_EUMVA</name>
<organism evidence="1 2">
    <name type="scientific">Eumeta variegata</name>
    <name type="common">Bagworm moth</name>
    <name type="synonym">Eumeta japonica</name>
    <dbReference type="NCBI Taxonomy" id="151549"/>
    <lineage>
        <taxon>Eukaryota</taxon>
        <taxon>Metazoa</taxon>
        <taxon>Ecdysozoa</taxon>
        <taxon>Arthropoda</taxon>
        <taxon>Hexapoda</taxon>
        <taxon>Insecta</taxon>
        <taxon>Pterygota</taxon>
        <taxon>Neoptera</taxon>
        <taxon>Endopterygota</taxon>
        <taxon>Lepidoptera</taxon>
        <taxon>Glossata</taxon>
        <taxon>Ditrysia</taxon>
        <taxon>Tineoidea</taxon>
        <taxon>Psychidae</taxon>
        <taxon>Oiketicinae</taxon>
        <taxon>Eumeta</taxon>
    </lineage>
</organism>
<keyword evidence="2" id="KW-1185">Reference proteome</keyword>
<comment type="caution">
    <text evidence="1">The sequence shown here is derived from an EMBL/GenBank/DDBJ whole genome shotgun (WGS) entry which is preliminary data.</text>
</comment>
<dbReference type="Proteomes" id="UP000299102">
    <property type="component" value="Unassembled WGS sequence"/>
</dbReference>
<proteinExistence type="predicted"/>
<dbReference type="EMBL" id="BGZK01000604">
    <property type="protein sequence ID" value="GBP52483.1"/>
    <property type="molecule type" value="Genomic_DNA"/>
</dbReference>
<sequence>MLTKEVKHDEEIKRRAKAENNVNGAYLLYLTVKIHRINPSIMEFSFQLLGKVLTTSVLRHTLLHSVSNRWACVVSCPTSVQCGSGAAIVRRHKYDETVRAVINVLSEAQIFLKDKRACVPPKEGSPLPMDISNSSGVTSALTVSWMAPRSARGDIKAAGTRGCLQRITDTCIRTSDDVRAGLAEAGGWGGGGGIVRASLMDLSHVTAASMAPSFRVGVSGAGVTTQCGLLAHSHSTDSTLSCLLGSRRLLQLFDRQRHVHVARILKPYFTVAHRDQSSTIASGPMIVAIIVRSAIQSPMFSFRIAYMKDERRIVNSIPFYRRVICTAVNRALKFFGNRVDVLPQIRTIHFDVCSKTDNAGIIDNHSQSWPTTRNRCPLHDGLCKCKLLHPSPAHAVAPRPDFLFSDLNVCGGNQ</sequence>
<evidence type="ECO:0000313" key="1">
    <source>
        <dbReference type="EMBL" id="GBP52483.1"/>
    </source>
</evidence>
<dbReference type="AlphaFoldDB" id="A0A4C1WN87"/>